<evidence type="ECO:0000256" key="2">
    <source>
        <dbReference type="SAM" id="SignalP"/>
    </source>
</evidence>
<evidence type="ECO:0000256" key="1">
    <source>
        <dbReference type="SAM" id="MobiDB-lite"/>
    </source>
</evidence>
<name>A0A1I6LNX3_9BACT</name>
<feature type="compositionally biased region" description="Basic and acidic residues" evidence="1">
    <location>
        <begin position="198"/>
        <end position="213"/>
    </location>
</feature>
<dbReference type="STRING" id="474950.SAMN05421771_1033"/>
<gene>
    <name evidence="4" type="ORF">SAMN05421771_1033</name>
</gene>
<protein>
    <recommendedName>
        <fullName evidence="3">Fibronectin type-III domain-containing protein</fullName>
    </recommendedName>
</protein>
<dbReference type="Proteomes" id="UP000199024">
    <property type="component" value="Unassembled WGS sequence"/>
</dbReference>
<dbReference type="InterPro" id="IPR036116">
    <property type="entry name" value="FN3_sf"/>
</dbReference>
<accession>A0A1I6LNX3</accession>
<dbReference type="AlphaFoldDB" id="A0A1I6LNX3"/>
<dbReference type="SUPFAM" id="SSF49265">
    <property type="entry name" value="Fibronectin type III"/>
    <property type="match status" value="1"/>
</dbReference>
<dbReference type="InterPro" id="IPR013783">
    <property type="entry name" value="Ig-like_fold"/>
</dbReference>
<dbReference type="InterPro" id="IPR003961">
    <property type="entry name" value="FN3_dom"/>
</dbReference>
<keyword evidence="5" id="KW-1185">Reference proteome</keyword>
<evidence type="ECO:0000259" key="3">
    <source>
        <dbReference type="PROSITE" id="PS50853"/>
    </source>
</evidence>
<dbReference type="EMBL" id="FOZL01000001">
    <property type="protein sequence ID" value="SFS05099.1"/>
    <property type="molecule type" value="Genomic_DNA"/>
</dbReference>
<keyword evidence="2" id="KW-0732">Signal</keyword>
<evidence type="ECO:0000313" key="4">
    <source>
        <dbReference type="EMBL" id="SFS05099.1"/>
    </source>
</evidence>
<evidence type="ECO:0000313" key="5">
    <source>
        <dbReference type="Proteomes" id="UP000199024"/>
    </source>
</evidence>
<proteinExistence type="predicted"/>
<organism evidence="4 5">
    <name type="scientific">Granulicella pectinivorans</name>
    <dbReference type="NCBI Taxonomy" id="474950"/>
    <lineage>
        <taxon>Bacteria</taxon>
        <taxon>Pseudomonadati</taxon>
        <taxon>Acidobacteriota</taxon>
        <taxon>Terriglobia</taxon>
        <taxon>Terriglobales</taxon>
        <taxon>Acidobacteriaceae</taxon>
        <taxon>Granulicella</taxon>
    </lineage>
</organism>
<sequence>MLKLRFPAVLAAGVAVGLLCIGCASPGNPRPPSLNLPDKATDLSALRIGDRVKISWSPPTRTTDGVDIGFPVTVEICRDPVLPPPRVKPPRPVPVPCTAVLHLPGHAGASTAEDKLPASLLAGPRLAIAYRIRLLNPSGRSAAPTAPVFAPSGPAEPVVAAFHATQTRPGVVLEWGPTPPEAAVEVTRTLVQPQAAAPKEKKQGDIPVGKKTDPAAPVLLRPATPANGMLDTAPVTGLTYTYTAQRISNVELGGRALQLRSEPTSTISVALRDTFPPAPPRGLESVPGSLNGKATLDLSWEANTESDLAGYRVYRVDLADPFSTPRLLTPEPLTEPAFRDTAVLPHHRYRYRVTALDRSGNESRTSEAIEDIP</sequence>
<dbReference type="CDD" id="cd00063">
    <property type="entry name" value="FN3"/>
    <property type="match status" value="1"/>
</dbReference>
<feature type="domain" description="Fibronectin type-III" evidence="3">
    <location>
        <begin position="276"/>
        <end position="373"/>
    </location>
</feature>
<reference evidence="4 5" key="1">
    <citation type="submission" date="2016-10" db="EMBL/GenBank/DDBJ databases">
        <authorList>
            <person name="de Groot N.N."/>
        </authorList>
    </citation>
    <scope>NUCLEOTIDE SEQUENCE [LARGE SCALE GENOMIC DNA]</scope>
    <source>
        <strain evidence="4 5">DSM 21001</strain>
    </source>
</reference>
<dbReference type="PROSITE" id="PS50853">
    <property type="entry name" value="FN3"/>
    <property type="match status" value="1"/>
</dbReference>
<feature type="chain" id="PRO_5011499481" description="Fibronectin type-III domain-containing protein" evidence="2">
    <location>
        <begin position="27"/>
        <end position="373"/>
    </location>
</feature>
<feature type="signal peptide" evidence="2">
    <location>
        <begin position="1"/>
        <end position="26"/>
    </location>
</feature>
<feature type="region of interest" description="Disordered" evidence="1">
    <location>
        <begin position="194"/>
        <end position="216"/>
    </location>
</feature>
<dbReference type="Gene3D" id="2.60.40.10">
    <property type="entry name" value="Immunoglobulins"/>
    <property type="match status" value="1"/>
</dbReference>